<protein>
    <recommendedName>
        <fullName evidence="4">Carbohydrate kinase FGGY N-terminal domain-containing protein</fullName>
    </recommendedName>
</protein>
<dbReference type="SUPFAM" id="SSF53067">
    <property type="entry name" value="Actin-like ATPase domain"/>
    <property type="match status" value="1"/>
</dbReference>
<comment type="similarity">
    <text evidence="1">Belongs to the FGGY kinase family.</text>
</comment>
<dbReference type="InterPro" id="IPR043129">
    <property type="entry name" value="ATPase_NBD"/>
</dbReference>
<keyword evidence="2" id="KW-0808">Transferase</keyword>
<dbReference type="AlphaFoldDB" id="A0A383CAG2"/>
<dbReference type="EMBL" id="UINC01207097">
    <property type="protein sequence ID" value="SVE29049.1"/>
    <property type="molecule type" value="Genomic_DNA"/>
</dbReference>
<dbReference type="PANTHER" id="PTHR10196:SF69">
    <property type="entry name" value="GLYCEROL KINASE"/>
    <property type="match status" value="1"/>
</dbReference>
<name>A0A383CAG2_9ZZZZ</name>
<dbReference type="InterPro" id="IPR018484">
    <property type="entry name" value="FGGY_N"/>
</dbReference>
<evidence type="ECO:0000313" key="5">
    <source>
        <dbReference type="EMBL" id="SVE29049.1"/>
    </source>
</evidence>
<dbReference type="GO" id="GO:0005829">
    <property type="term" value="C:cytosol"/>
    <property type="evidence" value="ECO:0007669"/>
    <property type="project" value="TreeGrafter"/>
</dbReference>
<evidence type="ECO:0000256" key="1">
    <source>
        <dbReference type="ARBA" id="ARBA00009156"/>
    </source>
</evidence>
<evidence type="ECO:0000256" key="2">
    <source>
        <dbReference type="ARBA" id="ARBA00022679"/>
    </source>
</evidence>
<dbReference type="GO" id="GO:0004370">
    <property type="term" value="F:glycerol kinase activity"/>
    <property type="evidence" value="ECO:0007669"/>
    <property type="project" value="TreeGrafter"/>
</dbReference>
<dbReference type="Gene3D" id="3.30.420.40">
    <property type="match status" value="1"/>
</dbReference>
<reference evidence="5" key="1">
    <citation type="submission" date="2018-05" db="EMBL/GenBank/DDBJ databases">
        <authorList>
            <person name="Lanie J.A."/>
            <person name="Ng W.-L."/>
            <person name="Kazmierczak K.M."/>
            <person name="Andrzejewski T.M."/>
            <person name="Davidsen T.M."/>
            <person name="Wayne K.J."/>
            <person name="Tettelin H."/>
            <person name="Glass J.I."/>
            <person name="Rusch D."/>
            <person name="Podicherti R."/>
            <person name="Tsui H.-C.T."/>
            <person name="Winkler M.E."/>
        </authorList>
    </citation>
    <scope>NUCLEOTIDE SEQUENCE</scope>
</reference>
<keyword evidence="3" id="KW-0418">Kinase</keyword>
<evidence type="ECO:0000259" key="4">
    <source>
        <dbReference type="Pfam" id="PF00370"/>
    </source>
</evidence>
<sequence length="76" mass="8775">MSSYILSIDAGTTGITILIIDKQTNILNKYYREFTQYYPNPGWVEHDGEEIWMITKELILDAFTEYDPHECVGIGV</sequence>
<dbReference type="Pfam" id="PF00370">
    <property type="entry name" value="FGGY_N"/>
    <property type="match status" value="1"/>
</dbReference>
<feature type="domain" description="Carbohydrate kinase FGGY N-terminal" evidence="4">
    <location>
        <begin position="4"/>
        <end position="76"/>
    </location>
</feature>
<evidence type="ECO:0000256" key="3">
    <source>
        <dbReference type="ARBA" id="ARBA00022777"/>
    </source>
</evidence>
<proteinExistence type="inferred from homology"/>
<accession>A0A383CAG2</accession>
<organism evidence="5">
    <name type="scientific">marine metagenome</name>
    <dbReference type="NCBI Taxonomy" id="408172"/>
    <lineage>
        <taxon>unclassified sequences</taxon>
        <taxon>metagenomes</taxon>
        <taxon>ecological metagenomes</taxon>
    </lineage>
</organism>
<gene>
    <name evidence="5" type="ORF">METZ01_LOCUS481903</name>
</gene>
<feature type="non-terminal residue" evidence="5">
    <location>
        <position position="76"/>
    </location>
</feature>
<dbReference type="GO" id="GO:0019563">
    <property type="term" value="P:glycerol catabolic process"/>
    <property type="evidence" value="ECO:0007669"/>
    <property type="project" value="TreeGrafter"/>
</dbReference>
<dbReference type="PANTHER" id="PTHR10196">
    <property type="entry name" value="SUGAR KINASE"/>
    <property type="match status" value="1"/>
</dbReference>